<gene>
    <name evidence="1" type="ORF">CURHAP_LOCUS15709</name>
    <name evidence="2" type="ORF">ORAREDHAP_LOCUS15259</name>
</gene>
<accession>A0A6J5U435</accession>
<dbReference type="OrthoDB" id="42889at2759"/>
<evidence type="ECO:0000313" key="4">
    <source>
        <dbReference type="Proteomes" id="UP000507245"/>
    </source>
</evidence>
<reference evidence="4" key="1">
    <citation type="journal article" date="2020" name="Genome Biol.">
        <title>Gamete binning: chromosome-level and haplotype-resolved genome assembly enabled by high-throughput single-cell sequencing of gamete genomes.</title>
        <authorList>
            <person name="Campoy J.A."/>
            <person name="Sun H."/>
            <person name="Goel M."/>
            <person name="Jiao W.-B."/>
            <person name="Folz-Donahue K."/>
            <person name="Wang N."/>
            <person name="Rubio M."/>
            <person name="Liu C."/>
            <person name="Kukat C."/>
            <person name="Ruiz D."/>
            <person name="Huettel B."/>
            <person name="Schneeberger K."/>
        </authorList>
    </citation>
    <scope>NUCLEOTIDE SEQUENCE [LARGE SCALE GENOMIC DNA]</scope>
    <source>
        <strain evidence="4">cv. Rojo Pasion</strain>
    </source>
</reference>
<evidence type="ECO:0000313" key="3">
    <source>
        <dbReference type="Proteomes" id="UP000507222"/>
    </source>
</evidence>
<sequence length="77" mass="8639">MGVLLVVPLDLARTPMRVLQDPLLGRECRAMYPDMLPTTFGNPLWCTDDELLELEGTTLCRATELQIVCHVILKDAI</sequence>
<dbReference type="AlphaFoldDB" id="A0A6J5U435"/>
<evidence type="ECO:0000313" key="1">
    <source>
        <dbReference type="EMBL" id="CAB4269875.1"/>
    </source>
</evidence>
<dbReference type="EMBL" id="CAEKDK010000002">
    <property type="protein sequence ID" value="CAB4269875.1"/>
    <property type="molecule type" value="Genomic_DNA"/>
</dbReference>
<dbReference type="Proteomes" id="UP000507245">
    <property type="component" value="Unassembled WGS sequence"/>
</dbReference>
<dbReference type="EMBL" id="CAEKKB010000002">
    <property type="protein sequence ID" value="CAB4300269.1"/>
    <property type="molecule type" value="Genomic_DNA"/>
</dbReference>
<name>A0A6J5U435_PRUAR</name>
<evidence type="ECO:0000313" key="2">
    <source>
        <dbReference type="EMBL" id="CAB4300269.1"/>
    </source>
</evidence>
<organism evidence="1 3">
    <name type="scientific">Prunus armeniaca</name>
    <name type="common">Apricot</name>
    <name type="synonym">Armeniaca vulgaris</name>
    <dbReference type="NCBI Taxonomy" id="36596"/>
    <lineage>
        <taxon>Eukaryota</taxon>
        <taxon>Viridiplantae</taxon>
        <taxon>Streptophyta</taxon>
        <taxon>Embryophyta</taxon>
        <taxon>Tracheophyta</taxon>
        <taxon>Spermatophyta</taxon>
        <taxon>Magnoliopsida</taxon>
        <taxon>eudicotyledons</taxon>
        <taxon>Gunneridae</taxon>
        <taxon>Pentapetalae</taxon>
        <taxon>rosids</taxon>
        <taxon>fabids</taxon>
        <taxon>Rosales</taxon>
        <taxon>Rosaceae</taxon>
        <taxon>Amygdaloideae</taxon>
        <taxon>Amygdaleae</taxon>
        <taxon>Prunus</taxon>
    </lineage>
</organism>
<reference evidence="1 3" key="2">
    <citation type="submission" date="2020-05" db="EMBL/GenBank/DDBJ databases">
        <authorList>
            <person name="Campoy J."/>
            <person name="Schneeberger K."/>
            <person name="Spophaly S."/>
        </authorList>
    </citation>
    <scope>NUCLEOTIDE SEQUENCE [LARGE SCALE GENOMIC DNA]</scope>
    <source>
        <strain evidence="1">PruArmRojPasFocal</strain>
    </source>
</reference>
<dbReference type="SUPFAM" id="SSF82199">
    <property type="entry name" value="SET domain"/>
    <property type="match status" value="1"/>
</dbReference>
<dbReference type="InterPro" id="IPR046341">
    <property type="entry name" value="SET_dom_sf"/>
</dbReference>
<keyword evidence="4" id="KW-1185">Reference proteome</keyword>
<protein>
    <submittedName>
        <fullName evidence="1">Uncharacterized protein</fullName>
    </submittedName>
</protein>
<dbReference type="Proteomes" id="UP000507222">
    <property type="component" value="Unassembled WGS sequence"/>
</dbReference>
<proteinExistence type="predicted"/>
<dbReference type="Gene3D" id="3.90.1410.10">
    <property type="entry name" value="set domain protein methyltransferase, domain 1"/>
    <property type="match status" value="1"/>
</dbReference>